<evidence type="ECO:0000313" key="1">
    <source>
        <dbReference type="EMBL" id="RLW07132.1"/>
    </source>
</evidence>
<name>A0A3L8SU46_CHLGU</name>
<gene>
    <name evidence="1" type="ORF">DV515_00004071</name>
</gene>
<dbReference type="EMBL" id="QUSF01000008">
    <property type="protein sequence ID" value="RLW07132.1"/>
    <property type="molecule type" value="Genomic_DNA"/>
</dbReference>
<dbReference type="Proteomes" id="UP000276834">
    <property type="component" value="Unassembled WGS sequence"/>
</dbReference>
<accession>A0A3L8SU46</accession>
<keyword evidence="2" id="KW-1185">Reference proteome</keyword>
<protein>
    <submittedName>
        <fullName evidence="1">Uncharacterized protein</fullName>
    </submittedName>
</protein>
<evidence type="ECO:0000313" key="2">
    <source>
        <dbReference type="Proteomes" id="UP000276834"/>
    </source>
</evidence>
<reference evidence="1 2" key="1">
    <citation type="journal article" date="2018" name="Proc. R. Soc. B">
        <title>A non-coding region near Follistatin controls head colour polymorphism in the Gouldian finch.</title>
        <authorList>
            <person name="Toomey M.B."/>
            <person name="Marques C.I."/>
            <person name="Andrade P."/>
            <person name="Araujo P.M."/>
            <person name="Sabatino S."/>
            <person name="Gazda M.A."/>
            <person name="Afonso S."/>
            <person name="Lopes R.J."/>
            <person name="Corbo J.C."/>
            <person name="Carneiro M."/>
        </authorList>
    </citation>
    <scope>NUCLEOTIDE SEQUENCE [LARGE SCALE GENOMIC DNA]</scope>
    <source>
        <strain evidence="1">Red01</strain>
        <tissue evidence="1">Muscle</tissue>
    </source>
</reference>
<dbReference type="AlphaFoldDB" id="A0A3L8SU46"/>
<proteinExistence type="predicted"/>
<sequence length="253" mass="28572">MKVILYHGVSECECRLDWCSRCDSVVITYHFVPFEFYINFTAFSDGVIIPEAGPMKQMWFLACTAVLRHASMVVPESSQDTQQNNTIVQKSFSFVMLQPAINYVCLMGCQGSEPLGNGCQLWNGTMLLCLVSQVFQADMEKGSNVTRQTRDSRSSGFISRYRLNILFSSVYKDNSVSRELKTGVCWANTNLAEAKNALGKDVTDSSIIVRIFLATTDFEKFCKLERQKNISAHSLIDYKEFIVSDVVLLRRLG</sequence>
<organism evidence="1 2">
    <name type="scientific">Chloebia gouldiae</name>
    <name type="common">Gouldian finch</name>
    <name type="synonym">Erythrura gouldiae</name>
    <dbReference type="NCBI Taxonomy" id="44316"/>
    <lineage>
        <taxon>Eukaryota</taxon>
        <taxon>Metazoa</taxon>
        <taxon>Chordata</taxon>
        <taxon>Craniata</taxon>
        <taxon>Vertebrata</taxon>
        <taxon>Euteleostomi</taxon>
        <taxon>Archelosauria</taxon>
        <taxon>Archosauria</taxon>
        <taxon>Dinosauria</taxon>
        <taxon>Saurischia</taxon>
        <taxon>Theropoda</taxon>
        <taxon>Coelurosauria</taxon>
        <taxon>Aves</taxon>
        <taxon>Neognathae</taxon>
        <taxon>Neoaves</taxon>
        <taxon>Telluraves</taxon>
        <taxon>Australaves</taxon>
        <taxon>Passeriformes</taxon>
        <taxon>Passeroidea</taxon>
        <taxon>Passeridae</taxon>
        <taxon>Chloebia</taxon>
    </lineage>
</organism>
<comment type="caution">
    <text evidence="1">The sequence shown here is derived from an EMBL/GenBank/DDBJ whole genome shotgun (WGS) entry which is preliminary data.</text>
</comment>